<sequence>MHRSVLAFATILATGTAQAGILDLGSMVGNANIYTIGNFSAPSSDVEGKVVAGGNVNISSYSINAKPNNNVDTGGYALIAGGDVKLKGGSINNGKMYAGGNVDLQWAAQPPRTTENPIDFVASAAYYQTLSGDLSKVAATGSVSKLWSGVVVSGSGQGGVDVFNVSADMFQYSSSWTLDKLVKGQTLIFNVSGTDATFNEGGISFEPLSGYNVLFNFPDALTLNVKGIIGSVLAPNATVDDNWGVINGQVVVDTWNSTIQVNSNHYFTPVNLAGFRDTPTPPIVIPDDPIVVTPDPTDVPEPGTLALTFAGVGMALAARRVRRPAAQACA</sequence>
<dbReference type="RefSeq" id="WP_231056803.1">
    <property type="nucleotide sequence ID" value="NZ_JAJNOC010000001.1"/>
</dbReference>
<keyword evidence="5" id="KW-1185">Reference proteome</keyword>
<evidence type="ECO:0000313" key="4">
    <source>
        <dbReference type="EMBL" id="MCD2515497.1"/>
    </source>
</evidence>
<dbReference type="Pfam" id="PF07589">
    <property type="entry name" value="PEP-CTERM"/>
    <property type="match status" value="1"/>
</dbReference>
<dbReference type="Proteomes" id="UP001179361">
    <property type="component" value="Unassembled WGS sequence"/>
</dbReference>
<dbReference type="InterPro" id="IPR013424">
    <property type="entry name" value="Ice-binding_C"/>
</dbReference>
<feature type="signal peptide" evidence="1">
    <location>
        <begin position="1"/>
        <end position="19"/>
    </location>
</feature>
<gene>
    <name evidence="4" type="ORF">LQ564_04135</name>
</gene>
<dbReference type="Pfam" id="PF20597">
    <property type="entry name" value="pAdhesive_15"/>
    <property type="match status" value="1"/>
</dbReference>
<feature type="domain" description="Choice-of-anchor A" evidence="3">
    <location>
        <begin position="32"/>
        <end position="262"/>
    </location>
</feature>
<reference evidence="4" key="1">
    <citation type="submission" date="2021-11" db="EMBL/GenBank/DDBJ databases">
        <title>The complete genome of Massilia sp sp. G4R7.</title>
        <authorList>
            <person name="Liu L."/>
            <person name="Yue J."/>
            <person name="Yuan J."/>
            <person name="Yang F."/>
            <person name="Li L."/>
        </authorList>
    </citation>
    <scope>NUCLEOTIDE SEQUENCE</scope>
    <source>
        <strain evidence="4">G4R7</strain>
    </source>
</reference>
<evidence type="ECO:0000259" key="3">
    <source>
        <dbReference type="Pfam" id="PF20597"/>
    </source>
</evidence>
<dbReference type="InterPro" id="IPR010069">
    <property type="entry name" value="CdiA_FHA1_rpt"/>
</dbReference>
<name>A0ABS8Q329_9BURK</name>
<keyword evidence="1" id="KW-0732">Signal</keyword>
<dbReference type="NCBIfam" id="TIGR01731">
    <property type="entry name" value="fil_hemag_20aa"/>
    <property type="match status" value="1"/>
</dbReference>
<evidence type="ECO:0000313" key="5">
    <source>
        <dbReference type="Proteomes" id="UP001179361"/>
    </source>
</evidence>
<feature type="chain" id="PRO_5045247463" evidence="1">
    <location>
        <begin position="20"/>
        <end position="330"/>
    </location>
</feature>
<dbReference type="EMBL" id="JAJNOC010000001">
    <property type="protein sequence ID" value="MCD2515497.1"/>
    <property type="molecule type" value="Genomic_DNA"/>
</dbReference>
<organism evidence="4 5">
    <name type="scientific">Massilia phyllostachyos</name>
    <dbReference type="NCBI Taxonomy" id="2898585"/>
    <lineage>
        <taxon>Bacteria</taxon>
        <taxon>Pseudomonadati</taxon>
        <taxon>Pseudomonadota</taxon>
        <taxon>Betaproteobacteria</taxon>
        <taxon>Burkholderiales</taxon>
        <taxon>Oxalobacteraceae</taxon>
        <taxon>Telluria group</taxon>
        <taxon>Massilia</taxon>
    </lineage>
</organism>
<dbReference type="NCBIfam" id="TIGR04215">
    <property type="entry name" value="choice_anch_A"/>
    <property type="match status" value="1"/>
</dbReference>
<protein>
    <submittedName>
        <fullName evidence="4">Choice-of-anchor A family protein</fullName>
    </submittedName>
</protein>
<accession>A0ABS8Q329</accession>
<evidence type="ECO:0000259" key="2">
    <source>
        <dbReference type="Pfam" id="PF07589"/>
    </source>
</evidence>
<dbReference type="InterPro" id="IPR026588">
    <property type="entry name" value="Choice_anch_A"/>
</dbReference>
<feature type="domain" description="Ice-binding protein C-terminal" evidence="2">
    <location>
        <begin position="298"/>
        <end position="323"/>
    </location>
</feature>
<dbReference type="NCBIfam" id="TIGR02595">
    <property type="entry name" value="PEP_CTERM"/>
    <property type="match status" value="1"/>
</dbReference>
<proteinExistence type="predicted"/>
<evidence type="ECO:0000256" key="1">
    <source>
        <dbReference type="SAM" id="SignalP"/>
    </source>
</evidence>
<comment type="caution">
    <text evidence="4">The sequence shown here is derived from an EMBL/GenBank/DDBJ whole genome shotgun (WGS) entry which is preliminary data.</text>
</comment>